<keyword evidence="1 3" id="KW-0378">Hydrolase</keyword>
<dbReference type="SUPFAM" id="SSF56925">
    <property type="entry name" value="OMPA-like"/>
    <property type="match status" value="1"/>
</dbReference>
<keyword evidence="1" id="KW-0472">Membrane</keyword>
<dbReference type="EMBL" id="BAABFO010000005">
    <property type="protein sequence ID" value="GAA4328747.1"/>
    <property type="molecule type" value="Genomic_DNA"/>
</dbReference>
<comment type="caution">
    <text evidence="3">The sequence shown here is derived from an EMBL/GenBank/DDBJ whole genome shotgun (WGS) entry which is preliminary data.</text>
</comment>
<protein>
    <recommendedName>
        <fullName evidence="1">Lipid A deacylase</fullName>
        <ecNumber evidence="1">3.1.1.77</ecNumber>
    </recommendedName>
    <alternativeName>
        <fullName evidence="1">LPS 3-O-deacylase</fullName>
    </alternativeName>
    <alternativeName>
        <fullName evidence="1">Outer membrane enzyme</fullName>
    </alternativeName>
</protein>
<organism evidence="3 4">
    <name type="scientific">Pigmentiphaga soli</name>
    <dbReference type="NCBI Taxonomy" id="1007095"/>
    <lineage>
        <taxon>Bacteria</taxon>
        <taxon>Pseudomonadati</taxon>
        <taxon>Pseudomonadota</taxon>
        <taxon>Betaproteobacteria</taxon>
        <taxon>Burkholderiales</taxon>
        <taxon>Alcaligenaceae</taxon>
        <taxon>Pigmentiphaga</taxon>
    </lineage>
</organism>
<dbReference type="Gene3D" id="2.40.160.20">
    <property type="match status" value="1"/>
</dbReference>
<dbReference type="RefSeq" id="WP_345247874.1">
    <property type="nucleotide sequence ID" value="NZ_BAABFO010000005.1"/>
</dbReference>
<accession>A0ABP8GR58</accession>
<evidence type="ECO:0000313" key="4">
    <source>
        <dbReference type="Proteomes" id="UP001501671"/>
    </source>
</evidence>
<keyword evidence="2" id="KW-0732">Signal</keyword>
<comment type="similarity">
    <text evidence="1">Belongs to the PagL family.</text>
</comment>
<sequence>MKKLGVLAGLLALSFQAHAAEPQGWDNGGWTLHLGTGEASQRITVNRETAPLWQHRFSGSRIELVGELGLSYWWTTQDVQAGYSSHNWQLSAIPLFRWWPGDRFYIEGGVGATAFSERRFHDKNISTTFQFGDHIGAGYQLDRTTRVGLRISHFSNAGIKHPNPGMNVVQLTLGKAF</sequence>
<proteinExistence type="inferred from homology"/>
<comment type="catalytic activity">
    <reaction evidence="1">
        <text>a 3-(acyloxy)acyl derivative of bacterial toxin + H2O = a 3-hydroxyacyl derivative of bacterial toxin + a fatty acid + H(+)</text>
        <dbReference type="Rhea" id="RHEA:12032"/>
        <dbReference type="ChEBI" id="CHEBI:15377"/>
        <dbReference type="ChEBI" id="CHEBI:15378"/>
        <dbReference type="ChEBI" id="CHEBI:28868"/>
        <dbReference type="ChEBI" id="CHEBI:136853"/>
        <dbReference type="ChEBI" id="CHEBI:140675"/>
        <dbReference type="EC" id="3.1.1.77"/>
    </reaction>
</comment>
<comment type="function">
    <text evidence="1">Has lipid A 3-O-deacylase activity. Hydrolyzes the ester bond at the 3 position of lipid A, a bioactive component of lipopolysaccharide (LPS), thereby releasing the primary fatty acyl moiety.</text>
</comment>
<evidence type="ECO:0000313" key="3">
    <source>
        <dbReference type="EMBL" id="GAA4328747.1"/>
    </source>
</evidence>
<dbReference type="InterPro" id="IPR018550">
    <property type="entry name" value="Lipid-A_deacylase-rel"/>
</dbReference>
<reference evidence="4" key="1">
    <citation type="journal article" date="2019" name="Int. J. Syst. Evol. Microbiol.">
        <title>The Global Catalogue of Microorganisms (GCM) 10K type strain sequencing project: providing services to taxonomists for standard genome sequencing and annotation.</title>
        <authorList>
            <consortium name="The Broad Institute Genomics Platform"/>
            <consortium name="The Broad Institute Genome Sequencing Center for Infectious Disease"/>
            <person name="Wu L."/>
            <person name="Ma J."/>
        </authorList>
    </citation>
    <scope>NUCLEOTIDE SEQUENCE [LARGE SCALE GENOMIC DNA]</scope>
    <source>
        <strain evidence="4">JCM 17666</strain>
    </source>
</reference>
<dbReference type="EC" id="3.1.1.77" evidence="1"/>
<comment type="subcellular location">
    <subcellularLocation>
        <location evidence="1">Cell outer membrane</location>
        <topology evidence="1">Multi-pass membrane protein</topology>
    </subcellularLocation>
</comment>
<dbReference type="InterPro" id="IPR011250">
    <property type="entry name" value="OMP/PagP_B-barrel"/>
</dbReference>
<keyword evidence="4" id="KW-1185">Reference proteome</keyword>
<dbReference type="PIRSF" id="PIRSF029681">
    <property type="entry name" value="PagL"/>
    <property type="match status" value="1"/>
</dbReference>
<dbReference type="GO" id="GO:0016787">
    <property type="term" value="F:hydrolase activity"/>
    <property type="evidence" value="ECO:0007669"/>
    <property type="project" value="UniProtKB-KW"/>
</dbReference>
<evidence type="ECO:0000256" key="1">
    <source>
        <dbReference type="PIRNR" id="PIRNR029681"/>
    </source>
</evidence>
<feature type="chain" id="PRO_5045667747" description="Lipid A deacylase" evidence="2">
    <location>
        <begin position="20"/>
        <end position="177"/>
    </location>
</feature>
<name>A0ABP8GR58_9BURK</name>
<keyword evidence="1" id="KW-0998">Cell outer membrane</keyword>
<feature type="signal peptide" evidence="2">
    <location>
        <begin position="1"/>
        <end position="19"/>
    </location>
</feature>
<dbReference type="Pfam" id="PF09411">
    <property type="entry name" value="PagL"/>
    <property type="match status" value="1"/>
</dbReference>
<gene>
    <name evidence="3" type="ORF">GCM10023144_14860</name>
</gene>
<evidence type="ECO:0000256" key="2">
    <source>
        <dbReference type="SAM" id="SignalP"/>
    </source>
</evidence>
<dbReference type="Proteomes" id="UP001501671">
    <property type="component" value="Unassembled WGS sequence"/>
</dbReference>
<comment type="subunit">
    <text evidence="1">Homodimer.</text>
</comment>